<feature type="compositionally biased region" description="Basic and acidic residues" evidence="1">
    <location>
        <begin position="179"/>
        <end position="188"/>
    </location>
</feature>
<dbReference type="PANTHER" id="PTHR46082:SF11">
    <property type="entry name" value="AAA+ ATPASE DOMAIN-CONTAINING PROTEIN-RELATED"/>
    <property type="match status" value="1"/>
</dbReference>
<sequence length="201" mass="21153">MENTTLDSPDHYTVGWIAAATALLDQRHGAPDGCVQHCSDKNSYTWGRMGEHNVVIASLPAGVYGTTSAATTASNLLASLPQIRIGLLVGIGGGIAQPAKGQDIRLGDVAVGQPDGVFGGVMQYDLGKAKTSGPTSRASQLKMPAYIHQGFDNDRLFISAHQHAIAGVDCGHCDASQQVDRDERDSTDPRFTTAPSPLAIR</sequence>
<dbReference type="SUPFAM" id="SSF53167">
    <property type="entry name" value="Purine and uridine phosphorylases"/>
    <property type="match status" value="1"/>
</dbReference>
<name>A0A8H4LTB5_9HYPO</name>
<dbReference type="GO" id="GO:0009116">
    <property type="term" value="P:nucleoside metabolic process"/>
    <property type="evidence" value="ECO:0007669"/>
    <property type="project" value="InterPro"/>
</dbReference>
<dbReference type="GO" id="GO:0003824">
    <property type="term" value="F:catalytic activity"/>
    <property type="evidence" value="ECO:0007669"/>
    <property type="project" value="InterPro"/>
</dbReference>
<dbReference type="InterPro" id="IPR053137">
    <property type="entry name" value="NLR-like"/>
</dbReference>
<comment type="caution">
    <text evidence="2">The sequence shown here is derived from an EMBL/GenBank/DDBJ whole genome shotgun (WGS) entry which is preliminary data.</text>
</comment>
<proteinExistence type="predicted"/>
<keyword evidence="3" id="KW-1185">Reference proteome</keyword>
<organism evidence="2 3">
    <name type="scientific">Ophiocordyceps sinensis</name>
    <dbReference type="NCBI Taxonomy" id="72228"/>
    <lineage>
        <taxon>Eukaryota</taxon>
        <taxon>Fungi</taxon>
        <taxon>Dikarya</taxon>
        <taxon>Ascomycota</taxon>
        <taxon>Pezizomycotina</taxon>
        <taxon>Sordariomycetes</taxon>
        <taxon>Hypocreomycetidae</taxon>
        <taxon>Hypocreales</taxon>
        <taxon>Ophiocordycipitaceae</taxon>
        <taxon>Ophiocordyceps</taxon>
    </lineage>
</organism>
<accession>A0A8H4LTB5</accession>
<protein>
    <recommendedName>
        <fullName evidence="4">Nucleoside phosphorylase domain-containing protein</fullName>
    </recommendedName>
</protein>
<evidence type="ECO:0000313" key="3">
    <source>
        <dbReference type="Proteomes" id="UP000557566"/>
    </source>
</evidence>
<gene>
    <name evidence="2" type="ORF">G6O67_007962</name>
</gene>
<feature type="region of interest" description="Disordered" evidence="1">
    <location>
        <begin position="178"/>
        <end position="201"/>
    </location>
</feature>
<evidence type="ECO:0000256" key="1">
    <source>
        <dbReference type="SAM" id="MobiDB-lite"/>
    </source>
</evidence>
<dbReference type="PANTHER" id="PTHR46082">
    <property type="entry name" value="ATP/GTP-BINDING PROTEIN-RELATED"/>
    <property type="match status" value="1"/>
</dbReference>
<reference evidence="2 3" key="1">
    <citation type="journal article" date="2020" name="Genome Biol. Evol.">
        <title>A new high-quality draft genome assembly of the Chinese cordyceps Ophiocordyceps sinensis.</title>
        <authorList>
            <person name="Shu R."/>
            <person name="Zhang J."/>
            <person name="Meng Q."/>
            <person name="Zhang H."/>
            <person name="Zhou G."/>
            <person name="Li M."/>
            <person name="Wu P."/>
            <person name="Zhao Y."/>
            <person name="Chen C."/>
            <person name="Qin Q."/>
        </authorList>
    </citation>
    <scope>NUCLEOTIDE SEQUENCE [LARGE SCALE GENOMIC DNA]</scope>
    <source>
        <strain evidence="2 3">IOZ07</strain>
    </source>
</reference>
<dbReference type="InterPro" id="IPR035994">
    <property type="entry name" value="Nucleoside_phosphorylase_sf"/>
</dbReference>
<evidence type="ECO:0000313" key="2">
    <source>
        <dbReference type="EMBL" id="KAF4504516.1"/>
    </source>
</evidence>
<dbReference type="AlphaFoldDB" id="A0A8H4LTB5"/>
<dbReference type="OrthoDB" id="4925244at2759"/>
<evidence type="ECO:0008006" key="4">
    <source>
        <dbReference type="Google" id="ProtNLM"/>
    </source>
</evidence>
<dbReference type="Gene3D" id="3.40.50.1580">
    <property type="entry name" value="Nucleoside phosphorylase domain"/>
    <property type="match status" value="1"/>
</dbReference>
<dbReference type="EMBL" id="JAAVMX010000009">
    <property type="protein sequence ID" value="KAF4504516.1"/>
    <property type="molecule type" value="Genomic_DNA"/>
</dbReference>
<dbReference type="Proteomes" id="UP000557566">
    <property type="component" value="Unassembled WGS sequence"/>
</dbReference>